<protein>
    <recommendedName>
        <fullName evidence="2">Ribbon-helix-helix protein CopG domain-containing protein</fullName>
    </recommendedName>
</protein>
<geneLocation type="plasmid" evidence="1">
    <name>pRGFK1417</name>
</geneLocation>
<dbReference type="EMBL" id="LN853966">
    <property type="protein sequence ID" value="CRY97209.1"/>
    <property type="molecule type" value="Genomic_DNA"/>
</dbReference>
<keyword evidence="1" id="KW-0614">Plasmid</keyword>
<dbReference type="Gene3D" id="1.10.1220.10">
    <property type="entry name" value="Met repressor-like"/>
    <property type="match status" value="1"/>
</dbReference>
<dbReference type="InterPro" id="IPR010985">
    <property type="entry name" value="Ribbon_hlx_hlx"/>
</dbReference>
<name>A0A0H5Q703_9ZZZZ</name>
<sequence length="107" mass="11583">MPTSGYNFPMEGVDIMPSKKINITLQVDLLDRADSYADNHGMTRSGLIAMALSQYLNAVEAMPNVQKLLASMAAVAEGAVTGKLDIDEASKKIEGIKEAYSVLYEQN</sequence>
<proteinExistence type="predicted"/>
<dbReference type="AlphaFoldDB" id="A0A0H5Q703"/>
<evidence type="ECO:0008006" key="2">
    <source>
        <dbReference type="Google" id="ProtNLM"/>
    </source>
</evidence>
<organism evidence="1">
    <name type="scientific">uncultured prokaryote</name>
    <dbReference type="NCBI Taxonomy" id="198431"/>
    <lineage>
        <taxon>unclassified sequences</taxon>
        <taxon>environmental samples</taxon>
    </lineage>
</organism>
<dbReference type="SUPFAM" id="SSF47598">
    <property type="entry name" value="Ribbon-helix-helix"/>
    <property type="match status" value="1"/>
</dbReference>
<dbReference type="InterPro" id="IPR013321">
    <property type="entry name" value="Arc_rbn_hlx_hlx"/>
</dbReference>
<reference evidence="1" key="1">
    <citation type="submission" date="2015-06" db="EMBL/GenBank/DDBJ databases">
        <authorList>
            <person name="Joergensen T."/>
        </authorList>
    </citation>
    <scope>NUCLEOTIDE SEQUENCE</scope>
    <source>
        <plasmid evidence="1">pRGFK1417</plasmid>
    </source>
</reference>
<reference evidence="1" key="2">
    <citation type="submission" date="2015-07" db="EMBL/GenBank/DDBJ databases">
        <title>Plasmids, circular viruses and viroids from rat gut.</title>
        <authorList>
            <person name="Jorgensen T.J."/>
            <person name="Hansen M.A."/>
            <person name="Xu Z."/>
            <person name="Tabak M.A."/>
            <person name="Sorensen S.J."/>
            <person name="Hansen L.H."/>
        </authorList>
    </citation>
    <scope>NUCLEOTIDE SEQUENCE</scope>
    <source>
        <plasmid evidence="1">pRGFK1417</plasmid>
    </source>
</reference>
<evidence type="ECO:0000313" key="1">
    <source>
        <dbReference type="EMBL" id="CRY97209.1"/>
    </source>
</evidence>
<accession>A0A0H5Q703</accession>
<dbReference type="GO" id="GO:0006355">
    <property type="term" value="P:regulation of DNA-templated transcription"/>
    <property type="evidence" value="ECO:0007669"/>
    <property type="project" value="InterPro"/>
</dbReference>